<sequence length="158" mass="16978">MLCSIKKHLLFSCIRNRSFSELWGLYDKPLVIKPLEAASQNKGKAILSEDFSAVNGANNHLPYSSIDKGKFSAFAGILNKPVVEAEAPLFAGVSSKEVLHLPVISSLEEFPLSAHVSAYSNFYVLVPVKDVLKALGIISHNPPGDSSITTSMGSSFAV</sequence>
<gene>
    <name evidence="1" type="ORF">DCAR_029457</name>
    <name evidence="2" type="ORF">DCAR_0933930</name>
</gene>
<dbReference type="Proteomes" id="UP000077755">
    <property type="component" value="Chromosome 9"/>
</dbReference>
<dbReference type="Gramene" id="KZM81844">
    <property type="protein sequence ID" value="KZM81844"/>
    <property type="gene ID" value="DCAR_029457"/>
</dbReference>
<dbReference type="EMBL" id="LNRQ01000009">
    <property type="protein sequence ID" value="KZM81844.1"/>
    <property type="molecule type" value="Genomic_DNA"/>
</dbReference>
<proteinExistence type="predicted"/>
<reference evidence="2" key="2">
    <citation type="submission" date="2022-03" db="EMBL/GenBank/DDBJ databases">
        <title>Draft title - Genomic analysis of global carrot germplasm unveils the trajectory of domestication and the origin of high carotenoid orange carrot.</title>
        <authorList>
            <person name="Iorizzo M."/>
            <person name="Ellison S."/>
            <person name="Senalik D."/>
            <person name="Macko-Podgorni A."/>
            <person name="Grzebelus D."/>
            <person name="Bostan H."/>
            <person name="Rolling W."/>
            <person name="Curaba J."/>
            <person name="Simon P."/>
        </authorList>
    </citation>
    <scope>NUCLEOTIDE SEQUENCE</scope>
    <source>
        <tissue evidence="2">Leaf</tissue>
    </source>
</reference>
<organism evidence="1">
    <name type="scientific">Daucus carota subsp. sativus</name>
    <name type="common">Carrot</name>
    <dbReference type="NCBI Taxonomy" id="79200"/>
    <lineage>
        <taxon>Eukaryota</taxon>
        <taxon>Viridiplantae</taxon>
        <taxon>Streptophyta</taxon>
        <taxon>Embryophyta</taxon>
        <taxon>Tracheophyta</taxon>
        <taxon>Spermatophyta</taxon>
        <taxon>Magnoliopsida</taxon>
        <taxon>eudicotyledons</taxon>
        <taxon>Gunneridae</taxon>
        <taxon>Pentapetalae</taxon>
        <taxon>asterids</taxon>
        <taxon>campanulids</taxon>
        <taxon>Apiales</taxon>
        <taxon>Apiaceae</taxon>
        <taxon>Apioideae</taxon>
        <taxon>Scandiceae</taxon>
        <taxon>Daucinae</taxon>
        <taxon>Daucus</taxon>
        <taxon>Daucus sect. Daucus</taxon>
    </lineage>
</organism>
<dbReference type="EMBL" id="CP093351">
    <property type="protein sequence ID" value="WOH14411.1"/>
    <property type="molecule type" value="Genomic_DNA"/>
</dbReference>
<evidence type="ECO:0000313" key="1">
    <source>
        <dbReference type="EMBL" id="KZM81844.1"/>
    </source>
</evidence>
<evidence type="ECO:0000313" key="2">
    <source>
        <dbReference type="EMBL" id="WOH14411.1"/>
    </source>
</evidence>
<dbReference type="AlphaFoldDB" id="A0A175YDX1"/>
<keyword evidence="3" id="KW-1185">Reference proteome</keyword>
<evidence type="ECO:0000313" key="3">
    <source>
        <dbReference type="Proteomes" id="UP000077755"/>
    </source>
</evidence>
<protein>
    <submittedName>
        <fullName evidence="1">Uncharacterized protein</fullName>
    </submittedName>
</protein>
<reference evidence="1" key="1">
    <citation type="journal article" date="2016" name="Nat. Genet.">
        <title>A high-quality carrot genome assembly provides new insights into carotenoid accumulation and asterid genome evolution.</title>
        <authorList>
            <person name="Iorizzo M."/>
            <person name="Ellison S."/>
            <person name="Senalik D."/>
            <person name="Zeng P."/>
            <person name="Satapoomin P."/>
            <person name="Huang J."/>
            <person name="Bowman M."/>
            <person name="Iovene M."/>
            <person name="Sanseverino W."/>
            <person name="Cavagnaro P."/>
            <person name="Yildiz M."/>
            <person name="Macko-Podgorni A."/>
            <person name="Moranska E."/>
            <person name="Grzebelus E."/>
            <person name="Grzebelus D."/>
            <person name="Ashrafi H."/>
            <person name="Zheng Z."/>
            <person name="Cheng S."/>
            <person name="Spooner D."/>
            <person name="Van Deynze A."/>
            <person name="Simon P."/>
        </authorList>
    </citation>
    <scope>NUCLEOTIDE SEQUENCE [LARGE SCALE GENOMIC DNA]</scope>
    <source>
        <tissue evidence="1">Leaf</tissue>
    </source>
</reference>
<accession>A0A175YDX1</accession>
<name>A0A175YDX1_DAUCS</name>